<organism evidence="2 3">
    <name type="scientific">Macrostomum lignano</name>
    <dbReference type="NCBI Taxonomy" id="282301"/>
    <lineage>
        <taxon>Eukaryota</taxon>
        <taxon>Metazoa</taxon>
        <taxon>Spiralia</taxon>
        <taxon>Lophotrochozoa</taxon>
        <taxon>Platyhelminthes</taxon>
        <taxon>Rhabditophora</taxon>
        <taxon>Macrostomorpha</taxon>
        <taxon>Macrostomida</taxon>
        <taxon>Macrostomidae</taxon>
        <taxon>Macrostomum</taxon>
    </lineage>
</organism>
<evidence type="ECO:0000313" key="3">
    <source>
        <dbReference type="WBParaSite" id="maker-unitig_44962-snap-gene-0.3-mRNA-1"/>
    </source>
</evidence>
<sequence>MLLRRHQRRPGGPGGRQSHHRLHCARAPQAGGRLAQGRRAAAAEQPRH</sequence>
<evidence type="ECO:0000256" key="1">
    <source>
        <dbReference type="SAM" id="MobiDB-lite"/>
    </source>
</evidence>
<feature type="region of interest" description="Disordered" evidence="1">
    <location>
        <begin position="1"/>
        <end position="48"/>
    </location>
</feature>
<dbReference type="AlphaFoldDB" id="A0A1I8FR19"/>
<dbReference type="WBParaSite" id="maker-unitig_44962-snap-gene-0.3-mRNA-1">
    <property type="protein sequence ID" value="maker-unitig_44962-snap-gene-0.3-mRNA-1"/>
    <property type="gene ID" value="maker-unitig_44962-snap-gene-0.3"/>
</dbReference>
<keyword evidence="2" id="KW-1185">Reference proteome</keyword>
<accession>A0A1I8FR19</accession>
<proteinExistence type="predicted"/>
<reference evidence="3" key="1">
    <citation type="submission" date="2016-11" db="UniProtKB">
        <authorList>
            <consortium name="WormBaseParasite"/>
        </authorList>
    </citation>
    <scope>IDENTIFICATION</scope>
</reference>
<dbReference type="Proteomes" id="UP000095280">
    <property type="component" value="Unplaced"/>
</dbReference>
<name>A0A1I8FR19_9PLAT</name>
<feature type="compositionally biased region" description="Low complexity" evidence="1">
    <location>
        <begin position="25"/>
        <end position="48"/>
    </location>
</feature>
<evidence type="ECO:0000313" key="2">
    <source>
        <dbReference type="Proteomes" id="UP000095280"/>
    </source>
</evidence>
<protein>
    <submittedName>
        <fullName evidence="3">Uncharacterized protein</fullName>
    </submittedName>
</protein>